<evidence type="ECO:0000259" key="2">
    <source>
        <dbReference type="Pfam" id="PF05970"/>
    </source>
</evidence>
<keyword evidence="1" id="KW-0227">DNA damage</keyword>
<organism evidence="4 5">
    <name type="scientific">Camelina sativa</name>
    <name type="common">False flax</name>
    <name type="synonym">Myagrum sativum</name>
    <dbReference type="NCBI Taxonomy" id="90675"/>
    <lineage>
        <taxon>Eukaryota</taxon>
        <taxon>Viridiplantae</taxon>
        <taxon>Streptophyta</taxon>
        <taxon>Embryophyta</taxon>
        <taxon>Tracheophyta</taxon>
        <taxon>Spermatophyta</taxon>
        <taxon>Magnoliopsida</taxon>
        <taxon>eudicotyledons</taxon>
        <taxon>Gunneridae</taxon>
        <taxon>Pentapetalae</taxon>
        <taxon>rosids</taxon>
        <taxon>malvids</taxon>
        <taxon>Brassicales</taxon>
        <taxon>Brassicaceae</taxon>
        <taxon>Camelineae</taxon>
        <taxon>Camelina</taxon>
    </lineage>
</organism>
<accession>A0ABM0Y5Z5</accession>
<feature type="domain" description="DNA helicase Pif1-like DEAD-box helicase" evidence="2">
    <location>
        <begin position="127"/>
        <end position="221"/>
    </location>
</feature>
<keyword evidence="1" id="KW-0067">ATP-binding</keyword>
<dbReference type="InterPro" id="IPR049163">
    <property type="entry name" value="Pif1-like_2B_dom"/>
</dbReference>
<protein>
    <recommendedName>
        <fullName evidence="1">ATP-dependent DNA helicase</fullName>
        <ecNumber evidence="1">5.6.2.3</ecNumber>
    </recommendedName>
</protein>
<dbReference type="SUPFAM" id="SSF52540">
    <property type="entry name" value="P-loop containing nucleoside triphosphate hydrolases"/>
    <property type="match status" value="1"/>
</dbReference>
<dbReference type="GeneID" id="104773174"/>
<name>A0ABM0Y5Z5_CAMSA</name>
<sequence>MRTIDDIDKFISDGIPDKEVDKYLYEVVYDVMIHGPCGPMNRDSVFMNNGHCTKFFPKPFMDNTIVDDASYPIYRRRNDGRVVEKRRRVYEEIIHSVNQDKGGMFSVHGFGGTGKTFMWTILGADIRSLNDIMRCDKIFGGKVVVLGGDFRQILPVITEGGRVATVLASINSSVLWNSCKVLKLTQNLRLRKARNSMDAGALATFSKWLHDIGDGKINESDSGDVEIEILEDLLINTSGNHIEAIVKEIYGEHFASRTDPNFFSQRAILSPRNDDVDKINQFMLTKLPAEERRYLSSDSIETSDTSGRDDMIYTQEFLNSIQVSGLPSHVLTLRIGAPVMLLRNIDPKGGLCNGTRLIITQMTNHVIEARIVTGKKVGDRVLIP</sequence>
<dbReference type="RefSeq" id="XP_010496055.1">
    <property type="nucleotide sequence ID" value="XM_010497753.1"/>
</dbReference>
<keyword evidence="1" id="KW-0547">Nucleotide-binding</keyword>
<keyword evidence="1" id="KW-0233">DNA recombination</keyword>
<proteinExistence type="inferred from homology"/>
<dbReference type="Proteomes" id="UP000694864">
    <property type="component" value="Unplaced"/>
</dbReference>
<comment type="cofactor">
    <cofactor evidence="1">
        <name>Mg(2+)</name>
        <dbReference type="ChEBI" id="CHEBI:18420"/>
    </cofactor>
</comment>
<dbReference type="PANTHER" id="PTHR10492:SF101">
    <property type="entry name" value="ATP-DEPENDENT DNA HELICASE"/>
    <property type="match status" value="1"/>
</dbReference>
<dbReference type="EC" id="5.6.2.3" evidence="1"/>
<comment type="similarity">
    <text evidence="1">Belongs to the helicase family.</text>
</comment>
<dbReference type="Pfam" id="PF21530">
    <property type="entry name" value="Pif1_2B_dom"/>
    <property type="match status" value="1"/>
</dbReference>
<keyword evidence="1" id="KW-0234">DNA repair</keyword>
<evidence type="ECO:0000313" key="5">
    <source>
        <dbReference type="RefSeq" id="XP_010496055.1"/>
    </source>
</evidence>
<keyword evidence="1" id="KW-0378">Hydrolase</keyword>
<comment type="catalytic activity">
    <reaction evidence="1">
        <text>ATP + H2O = ADP + phosphate + H(+)</text>
        <dbReference type="Rhea" id="RHEA:13065"/>
        <dbReference type="ChEBI" id="CHEBI:15377"/>
        <dbReference type="ChEBI" id="CHEBI:15378"/>
        <dbReference type="ChEBI" id="CHEBI:30616"/>
        <dbReference type="ChEBI" id="CHEBI:43474"/>
        <dbReference type="ChEBI" id="CHEBI:456216"/>
        <dbReference type="EC" id="5.6.2.3"/>
    </reaction>
</comment>
<dbReference type="InterPro" id="IPR010285">
    <property type="entry name" value="DNA_helicase_pif1-like_DEAD"/>
</dbReference>
<dbReference type="Pfam" id="PF05970">
    <property type="entry name" value="PIF1"/>
    <property type="match status" value="1"/>
</dbReference>
<reference evidence="5" key="2">
    <citation type="submission" date="2025-08" db="UniProtKB">
        <authorList>
            <consortium name="RefSeq"/>
        </authorList>
    </citation>
    <scope>IDENTIFICATION</scope>
    <source>
        <tissue evidence="5">Leaf</tissue>
    </source>
</reference>
<keyword evidence="4" id="KW-1185">Reference proteome</keyword>
<dbReference type="InterPro" id="IPR027417">
    <property type="entry name" value="P-loop_NTPase"/>
</dbReference>
<gene>
    <name evidence="5" type="primary">LOC104773174</name>
</gene>
<keyword evidence="1" id="KW-0347">Helicase</keyword>
<evidence type="ECO:0000313" key="4">
    <source>
        <dbReference type="Proteomes" id="UP000694864"/>
    </source>
</evidence>
<evidence type="ECO:0000256" key="1">
    <source>
        <dbReference type="RuleBase" id="RU363044"/>
    </source>
</evidence>
<feature type="domain" description="DNA helicase Pif1-like 2B" evidence="3">
    <location>
        <begin position="316"/>
        <end position="362"/>
    </location>
</feature>
<dbReference type="PANTHER" id="PTHR10492">
    <property type="match status" value="1"/>
</dbReference>
<evidence type="ECO:0000259" key="3">
    <source>
        <dbReference type="Pfam" id="PF21530"/>
    </source>
</evidence>
<reference evidence="4" key="1">
    <citation type="journal article" date="2014" name="Nat. Commun.">
        <title>The emerging biofuel crop Camelina sativa retains a highly undifferentiated hexaploid genome structure.</title>
        <authorList>
            <person name="Kagale S."/>
            <person name="Koh C."/>
            <person name="Nixon J."/>
            <person name="Bollina V."/>
            <person name="Clarke W.E."/>
            <person name="Tuteja R."/>
            <person name="Spillane C."/>
            <person name="Robinson S.J."/>
            <person name="Links M.G."/>
            <person name="Clarke C."/>
            <person name="Higgins E.E."/>
            <person name="Huebert T."/>
            <person name="Sharpe A.G."/>
            <person name="Parkin I.A."/>
        </authorList>
    </citation>
    <scope>NUCLEOTIDE SEQUENCE [LARGE SCALE GENOMIC DNA]</scope>
    <source>
        <strain evidence="4">cv. DH55</strain>
    </source>
</reference>